<name>A0A7H0H914_9ACTN</name>
<dbReference type="InterPro" id="IPR052901">
    <property type="entry name" value="Bact_TGase-like"/>
</dbReference>
<dbReference type="Gene3D" id="3.10.620.30">
    <property type="match status" value="1"/>
</dbReference>
<gene>
    <name evidence="4" type="ORF">H9L22_06870</name>
</gene>
<feature type="transmembrane region" description="Helical" evidence="2">
    <location>
        <begin position="363"/>
        <end position="384"/>
    </location>
</feature>
<accession>A0A7H0H914</accession>
<dbReference type="InterPro" id="IPR038765">
    <property type="entry name" value="Papain-like_cys_pep_sf"/>
</dbReference>
<dbReference type="KEGG" id="tdf:H9L22_06870"/>
<organism evidence="4 5">
    <name type="scientific">Tessaracoccus defluvii</name>
    <dbReference type="NCBI Taxonomy" id="1285901"/>
    <lineage>
        <taxon>Bacteria</taxon>
        <taxon>Bacillati</taxon>
        <taxon>Actinomycetota</taxon>
        <taxon>Actinomycetes</taxon>
        <taxon>Propionibacteriales</taxon>
        <taxon>Propionibacteriaceae</taxon>
        <taxon>Tessaracoccus</taxon>
    </lineage>
</organism>
<keyword evidence="2" id="KW-0472">Membrane</keyword>
<dbReference type="Pfam" id="PF01841">
    <property type="entry name" value="Transglut_core"/>
    <property type="match status" value="1"/>
</dbReference>
<keyword evidence="2" id="KW-0812">Transmembrane</keyword>
<evidence type="ECO:0000313" key="4">
    <source>
        <dbReference type="EMBL" id="QNP57030.1"/>
    </source>
</evidence>
<dbReference type="SMART" id="SM00460">
    <property type="entry name" value="TGc"/>
    <property type="match status" value="1"/>
</dbReference>
<dbReference type="AlphaFoldDB" id="A0A7H0H914"/>
<evidence type="ECO:0000313" key="5">
    <source>
        <dbReference type="Proteomes" id="UP000516117"/>
    </source>
</evidence>
<feature type="region of interest" description="Disordered" evidence="1">
    <location>
        <begin position="307"/>
        <end position="358"/>
    </location>
</feature>
<proteinExistence type="predicted"/>
<dbReference type="RefSeq" id="WP_187722129.1">
    <property type="nucleotide sequence ID" value="NZ_CP060789.1"/>
</dbReference>
<evidence type="ECO:0000256" key="1">
    <source>
        <dbReference type="SAM" id="MobiDB-lite"/>
    </source>
</evidence>
<reference evidence="4 5" key="1">
    <citation type="submission" date="2020-08" db="EMBL/GenBank/DDBJ databases">
        <title>Genome sequence of Tessaracoccus defluvii JCM 17540T.</title>
        <authorList>
            <person name="Hyun D.-W."/>
            <person name="Bae J.-W."/>
        </authorList>
    </citation>
    <scope>NUCLEOTIDE SEQUENCE [LARGE SCALE GENOMIC DNA]</scope>
    <source>
        <strain evidence="4 5">JCM 17540</strain>
    </source>
</reference>
<evidence type="ECO:0000256" key="2">
    <source>
        <dbReference type="SAM" id="Phobius"/>
    </source>
</evidence>
<dbReference type="InterPro" id="IPR002931">
    <property type="entry name" value="Transglutaminase-like"/>
</dbReference>
<dbReference type="EMBL" id="CP060789">
    <property type="protein sequence ID" value="QNP57030.1"/>
    <property type="molecule type" value="Genomic_DNA"/>
</dbReference>
<dbReference type="PANTHER" id="PTHR42736:SF1">
    <property type="entry name" value="PROTEIN-GLUTAMINE GAMMA-GLUTAMYLTRANSFERASE"/>
    <property type="match status" value="1"/>
</dbReference>
<dbReference type="Proteomes" id="UP000516117">
    <property type="component" value="Chromosome"/>
</dbReference>
<feature type="domain" description="Transglutaminase-like" evidence="3">
    <location>
        <begin position="238"/>
        <end position="308"/>
    </location>
</feature>
<keyword evidence="2" id="KW-1133">Transmembrane helix</keyword>
<sequence length="502" mass="52486">MALSLVLALVIPLGEKHPWTQGGPDGPIQLTDPTVHLEEDLRRPKDTRVLTYVSDDGEPHYLRTVALSDFSDDGLRLVPMQLNRFGLDRASSQPGREVTLDVTMGPIRSEYLPAAFTPRRIDAAGEWLFDPATLTLVASGADRTAQTINLDYSVTSVVPTADRDEIATAAAGAVDDPVYLTVPSLSPEVTALTNEVVAGATTAGGKALAIQDFLRSDEFTYTLTAPTVAANSVLDAFLLEDRSGYCIHFAAAMVAMARMEGIGARMAIGFTGGTQLEDGSFEVSSHDAHAWPELYFDSLGWIPFEPTPAVDGAGMPDPTATPTTTGGPSASPTGSETTTAPPTTASPTPTPGTGGQGGGSARIALTILAVLLGIAVLGCVPAVVRVAVRLRRLRPGQSAEAAIDGAWTEAGALFADYALAWPSVSPGRAAAAAVTQLPPQGAAAFAALGSTLERSRFARDGDAGTQVTAQVTALRHAIDRAATPAQRLRARFLPRSLWPGRR</sequence>
<evidence type="ECO:0000259" key="3">
    <source>
        <dbReference type="SMART" id="SM00460"/>
    </source>
</evidence>
<dbReference type="PANTHER" id="PTHR42736">
    <property type="entry name" value="PROTEIN-GLUTAMINE GAMMA-GLUTAMYLTRANSFERASE"/>
    <property type="match status" value="1"/>
</dbReference>
<dbReference type="SUPFAM" id="SSF54001">
    <property type="entry name" value="Cysteine proteinases"/>
    <property type="match status" value="1"/>
</dbReference>
<feature type="compositionally biased region" description="Low complexity" evidence="1">
    <location>
        <begin position="318"/>
        <end position="347"/>
    </location>
</feature>
<protein>
    <submittedName>
        <fullName evidence="4">Transglutaminase domain-containing protein</fullName>
    </submittedName>
</protein>
<keyword evidence="5" id="KW-1185">Reference proteome</keyword>